<name>A0A0C9ZA03_9AGAM</name>
<dbReference type="Proteomes" id="UP000054485">
    <property type="component" value="Unassembled WGS sequence"/>
</dbReference>
<evidence type="ECO:0000313" key="1">
    <source>
        <dbReference type="EMBL" id="KIK34345.1"/>
    </source>
</evidence>
<dbReference type="HOGENOM" id="CLU_2689470_0_0_1"/>
<accession>A0A0C9ZA03</accession>
<dbReference type="AlphaFoldDB" id="A0A0C9ZA03"/>
<reference evidence="1 2" key="1">
    <citation type="submission" date="2014-04" db="EMBL/GenBank/DDBJ databases">
        <authorList>
            <consortium name="DOE Joint Genome Institute"/>
            <person name="Kuo A."/>
            <person name="Ruytinx J."/>
            <person name="Rineau F."/>
            <person name="Colpaert J."/>
            <person name="Kohler A."/>
            <person name="Nagy L.G."/>
            <person name="Floudas D."/>
            <person name="Copeland A."/>
            <person name="Barry K.W."/>
            <person name="Cichocki N."/>
            <person name="Veneault-Fourrey C."/>
            <person name="LaButti K."/>
            <person name="Lindquist E.A."/>
            <person name="Lipzen A."/>
            <person name="Lundell T."/>
            <person name="Morin E."/>
            <person name="Murat C."/>
            <person name="Sun H."/>
            <person name="Tunlid A."/>
            <person name="Henrissat B."/>
            <person name="Grigoriev I.V."/>
            <person name="Hibbett D.S."/>
            <person name="Martin F."/>
            <person name="Nordberg H.P."/>
            <person name="Cantor M.N."/>
            <person name="Hua S.X."/>
        </authorList>
    </citation>
    <scope>NUCLEOTIDE SEQUENCE [LARGE SCALE GENOMIC DNA]</scope>
    <source>
        <strain evidence="1 2">UH-Slu-Lm8-n1</strain>
    </source>
</reference>
<protein>
    <submittedName>
        <fullName evidence="1">Uncharacterized protein</fullName>
    </submittedName>
</protein>
<evidence type="ECO:0000313" key="2">
    <source>
        <dbReference type="Proteomes" id="UP000054485"/>
    </source>
</evidence>
<keyword evidence="2" id="KW-1185">Reference proteome</keyword>
<organism evidence="1 2">
    <name type="scientific">Suillus luteus UH-Slu-Lm8-n1</name>
    <dbReference type="NCBI Taxonomy" id="930992"/>
    <lineage>
        <taxon>Eukaryota</taxon>
        <taxon>Fungi</taxon>
        <taxon>Dikarya</taxon>
        <taxon>Basidiomycota</taxon>
        <taxon>Agaricomycotina</taxon>
        <taxon>Agaricomycetes</taxon>
        <taxon>Agaricomycetidae</taxon>
        <taxon>Boletales</taxon>
        <taxon>Suillineae</taxon>
        <taxon>Suillaceae</taxon>
        <taxon>Suillus</taxon>
    </lineage>
</organism>
<gene>
    <name evidence="1" type="ORF">CY34DRAFT_812995</name>
</gene>
<dbReference type="InParanoid" id="A0A0C9ZA03"/>
<reference evidence="2" key="2">
    <citation type="submission" date="2015-01" db="EMBL/GenBank/DDBJ databases">
        <title>Evolutionary Origins and Diversification of the Mycorrhizal Mutualists.</title>
        <authorList>
            <consortium name="DOE Joint Genome Institute"/>
            <consortium name="Mycorrhizal Genomics Consortium"/>
            <person name="Kohler A."/>
            <person name="Kuo A."/>
            <person name="Nagy L.G."/>
            <person name="Floudas D."/>
            <person name="Copeland A."/>
            <person name="Barry K.W."/>
            <person name="Cichocki N."/>
            <person name="Veneault-Fourrey C."/>
            <person name="LaButti K."/>
            <person name="Lindquist E.A."/>
            <person name="Lipzen A."/>
            <person name="Lundell T."/>
            <person name="Morin E."/>
            <person name="Murat C."/>
            <person name="Riley R."/>
            <person name="Ohm R."/>
            <person name="Sun H."/>
            <person name="Tunlid A."/>
            <person name="Henrissat B."/>
            <person name="Grigoriev I.V."/>
            <person name="Hibbett D.S."/>
            <person name="Martin F."/>
        </authorList>
    </citation>
    <scope>NUCLEOTIDE SEQUENCE [LARGE SCALE GENOMIC DNA]</scope>
    <source>
        <strain evidence="2">UH-Slu-Lm8-n1</strain>
    </source>
</reference>
<sequence length="74" mass="8174">MAVVSLGQTLTQGVLSFLHVSGGWLMDGPEVPFYVHAAALISRVKPRRPIESKLATMDVLHPPHQYIQPAREVK</sequence>
<proteinExistence type="predicted"/>
<dbReference type="EMBL" id="KN835768">
    <property type="protein sequence ID" value="KIK34345.1"/>
    <property type="molecule type" value="Genomic_DNA"/>
</dbReference>